<accession>A0A6H9V3M2</accession>
<dbReference type="RefSeq" id="WP_150947541.1">
    <property type="nucleotide sequence ID" value="NZ_VZRB01000007.1"/>
</dbReference>
<reference evidence="2 3" key="1">
    <citation type="submission" date="2019-09" db="EMBL/GenBank/DDBJ databases">
        <title>Screening of Novel Bioactive Compounds from Soil-Associated.</title>
        <authorList>
            <person name="Zhao S."/>
        </authorList>
    </citation>
    <scope>NUCLEOTIDE SEQUENCE [LARGE SCALE GENOMIC DNA]</scope>
    <source>
        <strain evidence="2 3">HIT-DPA4</strain>
    </source>
</reference>
<dbReference type="EMBL" id="VZRB01000007">
    <property type="protein sequence ID" value="KAB1147085.1"/>
    <property type="molecule type" value="Genomic_DNA"/>
</dbReference>
<evidence type="ECO:0000313" key="3">
    <source>
        <dbReference type="Proteomes" id="UP000442707"/>
    </source>
</evidence>
<evidence type="ECO:0000256" key="1">
    <source>
        <dbReference type="SAM" id="MobiDB-lite"/>
    </source>
</evidence>
<proteinExistence type="predicted"/>
<sequence length="166" mass="17562">MFERLDHEESVVRGELAALREKAAVLEERLARLTITRETLASLVGDGRGGAAVRALHPMPDPPPVPGPASQTGMASDEPTPTPGPLDLEVARERILVLLTGAHQALKVQDIGEAIGEHPERVETTRSRLKKLAKEGLVAEVSPAWFAITPAAREHPGNGGEGPGTA</sequence>
<protein>
    <submittedName>
        <fullName evidence="2">Uncharacterized protein</fullName>
    </submittedName>
</protein>
<dbReference type="AlphaFoldDB" id="A0A6H9V3M2"/>
<keyword evidence="3" id="KW-1185">Reference proteome</keyword>
<dbReference type="Proteomes" id="UP000442707">
    <property type="component" value="Unassembled WGS sequence"/>
</dbReference>
<gene>
    <name evidence="2" type="ORF">F7R91_12130</name>
</gene>
<comment type="caution">
    <text evidence="2">The sequence shown here is derived from an EMBL/GenBank/DDBJ whole genome shotgun (WGS) entry which is preliminary data.</text>
</comment>
<evidence type="ECO:0000313" key="2">
    <source>
        <dbReference type="EMBL" id="KAB1147085.1"/>
    </source>
</evidence>
<name>A0A6H9V3M2_9ACTN</name>
<organism evidence="2 3">
    <name type="scientific">Streptomyces luteolifulvus</name>
    <dbReference type="NCBI Taxonomy" id="2615112"/>
    <lineage>
        <taxon>Bacteria</taxon>
        <taxon>Bacillati</taxon>
        <taxon>Actinomycetota</taxon>
        <taxon>Actinomycetes</taxon>
        <taxon>Kitasatosporales</taxon>
        <taxon>Streptomycetaceae</taxon>
        <taxon>Streptomyces</taxon>
    </lineage>
</organism>
<feature type="region of interest" description="Disordered" evidence="1">
    <location>
        <begin position="54"/>
        <end position="86"/>
    </location>
</feature>